<organism evidence="9 10">
    <name type="scientific">Corynebacterium jeddahense</name>
    <dbReference type="NCBI Taxonomy" id="1414719"/>
    <lineage>
        <taxon>Bacteria</taxon>
        <taxon>Bacillati</taxon>
        <taxon>Actinomycetota</taxon>
        <taxon>Actinomycetes</taxon>
        <taxon>Mycobacteriales</taxon>
        <taxon>Corynebacteriaceae</taxon>
        <taxon>Corynebacterium</taxon>
    </lineage>
</organism>
<proteinExistence type="predicted"/>
<evidence type="ECO:0000256" key="8">
    <source>
        <dbReference type="SAM" id="SignalP"/>
    </source>
</evidence>
<evidence type="ECO:0000256" key="4">
    <source>
        <dbReference type="ARBA" id="ARBA00022729"/>
    </source>
</evidence>
<dbReference type="Proteomes" id="UP001218071">
    <property type="component" value="Chromosome"/>
</dbReference>
<dbReference type="Gene3D" id="3.40.50.1820">
    <property type="entry name" value="alpha/beta hydrolase"/>
    <property type="match status" value="1"/>
</dbReference>
<evidence type="ECO:0000256" key="3">
    <source>
        <dbReference type="ARBA" id="ARBA00022651"/>
    </source>
</evidence>
<dbReference type="InterPro" id="IPR043595">
    <property type="entry name" value="FaeB/C/D"/>
</dbReference>
<keyword evidence="6" id="KW-0119">Carbohydrate metabolism</keyword>
<keyword evidence="3" id="KW-0858">Xylan degradation</keyword>
<keyword evidence="10" id="KW-1185">Reference proteome</keyword>
<dbReference type="InterPro" id="IPR000801">
    <property type="entry name" value="Esterase-like"/>
</dbReference>
<evidence type="ECO:0000256" key="6">
    <source>
        <dbReference type="ARBA" id="ARBA00023277"/>
    </source>
</evidence>
<accession>A0ABY7UL84</accession>
<keyword evidence="2" id="KW-0964">Secreted</keyword>
<dbReference type="RefSeq" id="WP_052333704.1">
    <property type="nucleotide sequence ID" value="NZ_CBYN010000007.1"/>
</dbReference>
<evidence type="ECO:0000313" key="10">
    <source>
        <dbReference type="Proteomes" id="UP001218071"/>
    </source>
</evidence>
<name>A0ABY7UL84_9CORY</name>
<reference evidence="9 10" key="1">
    <citation type="submission" date="2020-10" db="EMBL/GenBank/DDBJ databases">
        <title>Complete genome sequence of Corynebacterium jeddahense DSM 45997, type strain of Corynebacterium jeddahense.</title>
        <authorList>
            <person name="Busche T."/>
            <person name="Kalinowski J."/>
            <person name="Ruckert C."/>
        </authorList>
    </citation>
    <scope>NUCLEOTIDE SEQUENCE [LARGE SCALE GENOMIC DNA]</scope>
    <source>
        <strain evidence="9 10">DSM 45997</strain>
    </source>
</reference>
<evidence type="ECO:0000256" key="5">
    <source>
        <dbReference type="ARBA" id="ARBA00022801"/>
    </source>
</evidence>
<protein>
    <submittedName>
        <fullName evidence="9">Alpha/beta hydrolase family protein</fullName>
    </submittedName>
</protein>
<evidence type="ECO:0000256" key="7">
    <source>
        <dbReference type="ARBA" id="ARBA00023326"/>
    </source>
</evidence>
<evidence type="ECO:0000256" key="2">
    <source>
        <dbReference type="ARBA" id="ARBA00022525"/>
    </source>
</evidence>
<keyword evidence="7" id="KW-0624">Polysaccharide degradation</keyword>
<dbReference type="GO" id="GO:0016787">
    <property type="term" value="F:hydrolase activity"/>
    <property type="evidence" value="ECO:0007669"/>
    <property type="project" value="UniProtKB-KW"/>
</dbReference>
<sequence length="336" mass="34421">MNHSRRALAAALTVALPLSATVAPPAEAQALSSSSELEALLKRYVPGVPPETVQVLAVIAALAASIALTIPIARAGGGQADAAPSAVGGSVETNTVRVGTRTRSYDAVLPRGYNPARSYPVVLGFGGWQHSAAQMRGYAGLEREFDDAIVVYAQGVNDAWGGAPYAATSVDDDIAYVRAVLDDVATRYNANPRRAVAVGLSNGGGMAAALACHAPDTVRAAAAVAGAYYTPTVTGCAPGAVPVLLMHGTRDDVVGYGGGTRHGASYASVDAVAGTFGRKNGCSGTFSQSRSGNVTTFDATGCLARTTVERVEGGTHTWFTDPSATRETAQFLSRYL</sequence>
<feature type="signal peptide" evidence="8">
    <location>
        <begin position="1"/>
        <end position="22"/>
    </location>
</feature>
<dbReference type="Pfam" id="PF00756">
    <property type="entry name" value="Esterase"/>
    <property type="match status" value="1"/>
</dbReference>
<evidence type="ECO:0000313" key="9">
    <source>
        <dbReference type="EMBL" id="WCZ39441.1"/>
    </source>
</evidence>
<dbReference type="InterPro" id="IPR029058">
    <property type="entry name" value="AB_hydrolase_fold"/>
</dbReference>
<comment type="subcellular location">
    <subcellularLocation>
        <location evidence="1">Secreted</location>
    </subcellularLocation>
</comment>
<dbReference type="PANTHER" id="PTHR38050">
    <property type="match status" value="1"/>
</dbReference>
<feature type="chain" id="PRO_5046369330" evidence="8">
    <location>
        <begin position="23"/>
        <end position="336"/>
    </location>
</feature>
<keyword evidence="5 9" id="KW-0378">Hydrolase</keyword>
<gene>
    <name evidence="9" type="ORF">CJEDD_09270</name>
</gene>
<dbReference type="SUPFAM" id="SSF53474">
    <property type="entry name" value="alpha/beta-Hydrolases"/>
    <property type="match status" value="1"/>
</dbReference>
<keyword evidence="4 8" id="KW-0732">Signal</keyword>
<dbReference type="EMBL" id="CP063194">
    <property type="protein sequence ID" value="WCZ39441.1"/>
    <property type="molecule type" value="Genomic_DNA"/>
</dbReference>
<evidence type="ECO:0000256" key="1">
    <source>
        <dbReference type="ARBA" id="ARBA00004613"/>
    </source>
</evidence>
<dbReference type="PANTHER" id="PTHR38050:SF2">
    <property type="entry name" value="FERULOYL ESTERASE C-RELATED"/>
    <property type="match status" value="1"/>
</dbReference>